<dbReference type="InterPro" id="IPR036390">
    <property type="entry name" value="WH_DNA-bd_sf"/>
</dbReference>
<organism evidence="1 2">
    <name type="scientific">Bacillus thuringiensis</name>
    <dbReference type="NCBI Taxonomy" id="1428"/>
    <lineage>
        <taxon>Bacteria</taxon>
        <taxon>Bacillati</taxon>
        <taxon>Bacillota</taxon>
        <taxon>Bacilli</taxon>
        <taxon>Bacillales</taxon>
        <taxon>Bacillaceae</taxon>
        <taxon>Bacillus</taxon>
        <taxon>Bacillus cereus group</taxon>
    </lineage>
</organism>
<accession>A0ABD6S8I5</accession>
<dbReference type="RefSeq" id="WP_098317143.1">
    <property type="nucleotide sequence ID" value="NZ_NTYF01000023.1"/>
</dbReference>
<sequence>MKMQRLAVELGISVEKLYQYRKLFVEEGYTFEEKGRSKLGYTKRELALFKRFSELVGLGHKPTRALRLSLKGAVVPKVRVVSVSAIAERLKRKRPNVVRHLTYLENEGYVFQKYDCGSYMLTEKDAKALEYMEDLHNRGYSFKESAGIVAGSCKDLSFSVSELIEDCFLSEEEIILRLKYVRRRWGKKGYKEKNGYYKFTEESYLEFKGEGKKGSLGYMGVLGVAKGLGIDYERVYEYKNYLTGVGYVVKKRENGRYFFTEKDVEAFEYLSDLHRRGYTYKEGAEIVMGLRKDLSFTLKGLSQKFFLSEEEMQIGLKIIRRRWENKDYREKMGYYVFSEVSYQDLSDTLAHRFKKAS</sequence>
<dbReference type="Proteomes" id="UP000219897">
    <property type="component" value="Unassembled WGS sequence"/>
</dbReference>
<proteinExistence type="predicted"/>
<dbReference type="AlphaFoldDB" id="A0ABD6S8I5"/>
<dbReference type="Gene3D" id="1.10.10.10">
    <property type="entry name" value="Winged helix-like DNA-binding domain superfamily/Winged helix DNA-binding domain"/>
    <property type="match status" value="1"/>
</dbReference>
<reference evidence="1 2" key="1">
    <citation type="submission" date="2017-09" db="EMBL/GenBank/DDBJ databases">
        <title>Large-scale bioinformatics analysis of Bacillus genomes uncovers conserved roles of natural products in bacterial physiology.</title>
        <authorList>
            <consortium name="Agbiome Team Llc"/>
            <person name="Bleich R.M."/>
            <person name="Kirk G.J."/>
            <person name="Santa Maria K.C."/>
            <person name="Allen S.E."/>
            <person name="Farag S."/>
            <person name="Shank E.A."/>
            <person name="Bowers A."/>
        </authorList>
    </citation>
    <scope>NUCLEOTIDE SEQUENCE [LARGE SCALE GENOMIC DNA]</scope>
    <source>
        <strain evidence="1 2">AFS005140</strain>
    </source>
</reference>
<dbReference type="EMBL" id="NTYF01000023">
    <property type="protein sequence ID" value="PER55806.1"/>
    <property type="molecule type" value="Genomic_DNA"/>
</dbReference>
<gene>
    <name evidence="1" type="ORF">CN495_08630</name>
</gene>
<protein>
    <submittedName>
        <fullName evidence="1">Uncharacterized protein</fullName>
    </submittedName>
</protein>
<dbReference type="InterPro" id="IPR036388">
    <property type="entry name" value="WH-like_DNA-bd_sf"/>
</dbReference>
<comment type="caution">
    <text evidence="1">The sequence shown here is derived from an EMBL/GenBank/DDBJ whole genome shotgun (WGS) entry which is preliminary data.</text>
</comment>
<evidence type="ECO:0000313" key="1">
    <source>
        <dbReference type="EMBL" id="PER55806.1"/>
    </source>
</evidence>
<dbReference type="SUPFAM" id="SSF46785">
    <property type="entry name" value="Winged helix' DNA-binding domain"/>
    <property type="match status" value="1"/>
</dbReference>
<evidence type="ECO:0000313" key="2">
    <source>
        <dbReference type="Proteomes" id="UP000219897"/>
    </source>
</evidence>
<name>A0ABD6S8I5_BACTU</name>